<keyword evidence="2" id="KW-0820">tRNA-binding</keyword>
<dbReference type="GO" id="GO:0051500">
    <property type="term" value="F:D-tyrosyl-tRNA(Tyr) deacylase activity"/>
    <property type="evidence" value="ECO:0007669"/>
    <property type="project" value="TreeGrafter"/>
</dbReference>
<proteinExistence type="inferred from homology"/>
<evidence type="ECO:0000256" key="1">
    <source>
        <dbReference type="ARBA" id="ARBA00009673"/>
    </source>
</evidence>
<dbReference type="Gene3D" id="3.50.80.10">
    <property type="entry name" value="D-tyrosyl-tRNA(Tyr) deacylase"/>
    <property type="match status" value="1"/>
</dbReference>
<sequence length="162" mass="16989">MIALIQRVLEAAVTVDGRTVGAIGPGLLALVCAERGDTEASADKLLTKLLGYRVFSDEAGKMNRSLSNIVNLDGSPDGNGAAGGLLLVSQFTLAADTNSGTRPSFTPAASPADGKRLFDHFVTQARARHPIVETGEFGAHMRVSLVNDGPVTFWLQTRPDAA</sequence>
<dbReference type="Pfam" id="PF02580">
    <property type="entry name" value="Tyr_Deacylase"/>
    <property type="match status" value="1"/>
</dbReference>
<name>A0A5E4UIT4_9BURK</name>
<evidence type="ECO:0000256" key="2">
    <source>
        <dbReference type="HAMAP-Rule" id="MF_00518"/>
    </source>
</evidence>
<comment type="subcellular location">
    <subcellularLocation>
        <location evidence="2">Cytoplasm</location>
    </subcellularLocation>
</comment>
<comment type="domain">
    <text evidence="2">A Gly-cisPro motif from one monomer fits into the active site of the other monomer to allow specific chiral rejection of L-amino acids.</text>
</comment>
<keyword evidence="2" id="KW-0378">Hydrolase</keyword>
<dbReference type="EC" id="3.1.1.-" evidence="2"/>
<dbReference type="GO" id="GO:0106026">
    <property type="term" value="F:Gly-tRNA(Ala) deacylase activity"/>
    <property type="evidence" value="ECO:0007669"/>
    <property type="project" value="UniProtKB-UniRule"/>
</dbReference>
<dbReference type="PANTHER" id="PTHR10472">
    <property type="entry name" value="D-TYROSYL-TRNA TYR DEACYLASE"/>
    <property type="match status" value="1"/>
</dbReference>
<dbReference type="InterPro" id="IPR023509">
    <property type="entry name" value="DTD-like_sf"/>
</dbReference>
<comment type="catalytic activity">
    <reaction evidence="2">
        <text>a D-aminoacyl-tRNA + H2O = a tRNA + a D-alpha-amino acid + H(+)</text>
        <dbReference type="Rhea" id="RHEA:13953"/>
        <dbReference type="Rhea" id="RHEA-COMP:10123"/>
        <dbReference type="Rhea" id="RHEA-COMP:10124"/>
        <dbReference type="ChEBI" id="CHEBI:15377"/>
        <dbReference type="ChEBI" id="CHEBI:15378"/>
        <dbReference type="ChEBI" id="CHEBI:59871"/>
        <dbReference type="ChEBI" id="CHEBI:78442"/>
        <dbReference type="ChEBI" id="CHEBI:79333"/>
        <dbReference type="EC" id="3.1.1.96"/>
    </reaction>
</comment>
<keyword evidence="2" id="KW-0694">RNA-binding</keyword>
<dbReference type="NCBIfam" id="TIGR00256">
    <property type="entry name" value="D-aminoacyl-tRNA deacylase"/>
    <property type="match status" value="1"/>
</dbReference>
<keyword evidence="4" id="KW-1185">Reference proteome</keyword>
<dbReference type="SUPFAM" id="SSF69500">
    <property type="entry name" value="DTD-like"/>
    <property type="match status" value="1"/>
</dbReference>
<comment type="similarity">
    <text evidence="1 2">Belongs to the DTD family.</text>
</comment>
<comment type="subunit">
    <text evidence="2">Homodimer.</text>
</comment>
<dbReference type="AlphaFoldDB" id="A0A5E4UIT4"/>
<accession>A0A5E4UIT4</accession>
<comment type="catalytic activity">
    <reaction evidence="2">
        <text>glycyl-tRNA(Ala) + H2O = tRNA(Ala) + glycine + H(+)</text>
        <dbReference type="Rhea" id="RHEA:53744"/>
        <dbReference type="Rhea" id="RHEA-COMP:9657"/>
        <dbReference type="Rhea" id="RHEA-COMP:13640"/>
        <dbReference type="ChEBI" id="CHEBI:15377"/>
        <dbReference type="ChEBI" id="CHEBI:15378"/>
        <dbReference type="ChEBI" id="CHEBI:57305"/>
        <dbReference type="ChEBI" id="CHEBI:78442"/>
        <dbReference type="ChEBI" id="CHEBI:78522"/>
    </reaction>
</comment>
<dbReference type="GO" id="GO:0019478">
    <property type="term" value="P:D-amino acid catabolic process"/>
    <property type="evidence" value="ECO:0007669"/>
    <property type="project" value="UniProtKB-UniRule"/>
</dbReference>
<keyword evidence="2" id="KW-0963">Cytoplasm</keyword>
<evidence type="ECO:0000313" key="3">
    <source>
        <dbReference type="EMBL" id="VVD99432.1"/>
    </source>
</evidence>
<dbReference type="EC" id="3.1.1.96" evidence="2"/>
<dbReference type="GO" id="GO:0043908">
    <property type="term" value="F:Ser(Gly)-tRNA(Ala) hydrolase activity"/>
    <property type="evidence" value="ECO:0007669"/>
    <property type="project" value="UniProtKB-UniRule"/>
</dbReference>
<gene>
    <name evidence="2" type="primary">dtd</name>
    <name evidence="3" type="ORF">PAQ31011_02062</name>
</gene>
<dbReference type="GO" id="GO:0000049">
    <property type="term" value="F:tRNA binding"/>
    <property type="evidence" value="ECO:0007669"/>
    <property type="project" value="UniProtKB-UniRule"/>
</dbReference>
<dbReference type="CDD" id="cd00563">
    <property type="entry name" value="Dtyr_deacylase"/>
    <property type="match status" value="1"/>
</dbReference>
<protein>
    <recommendedName>
        <fullName evidence="2">D-aminoacyl-tRNA deacylase</fullName>
        <shortName evidence="2">DTD</shortName>
        <ecNumber evidence="2">3.1.1.96</ecNumber>
    </recommendedName>
    <alternativeName>
        <fullName evidence="2">Gly-tRNA(Ala) deacylase</fullName>
        <ecNumber evidence="2">3.1.1.-</ecNumber>
    </alternativeName>
</protein>
<comment type="function">
    <text evidence="2">An aminoacyl-tRNA editing enzyme that deacylates mischarged D-aminoacyl-tRNAs. Also deacylates mischarged glycyl-tRNA(Ala), protecting cells against glycine mischarging by AlaRS. Acts via tRNA-based rather than protein-based catalysis; rejects L-amino acids rather than detecting D-amino acids in the active site. By recycling D-aminoacyl-tRNA to D-amino acids and free tRNA molecules, this enzyme counteracts the toxicity associated with the formation of D-aminoacyl-tRNA entities in vivo and helps enforce protein L-homochirality.</text>
</comment>
<dbReference type="GO" id="GO:0005737">
    <property type="term" value="C:cytoplasm"/>
    <property type="evidence" value="ECO:0007669"/>
    <property type="project" value="UniProtKB-SubCell"/>
</dbReference>
<dbReference type="EMBL" id="CABPSN010000002">
    <property type="protein sequence ID" value="VVD99432.1"/>
    <property type="molecule type" value="Genomic_DNA"/>
</dbReference>
<reference evidence="3 4" key="1">
    <citation type="submission" date="2019-08" db="EMBL/GenBank/DDBJ databases">
        <authorList>
            <person name="Peeters C."/>
        </authorList>
    </citation>
    <scope>NUCLEOTIDE SEQUENCE [LARGE SCALE GENOMIC DNA]</scope>
    <source>
        <strain evidence="3 4">LMG 31011</strain>
    </source>
</reference>
<organism evidence="3 4">
    <name type="scientific">Pandoraea aquatica</name>
    <dbReference type="NCBI Taxonomy" id="2508290"/>
    <lineage>
        <taxon>Bacteria</taxon>
        <taxon>Pseudomonadati</taxon>
        <taxon>Pseudomonadota</taxon>
        <taxon>Betaproteobacteria</taxon>
        <taxon>Burkholderiales</taxon>
        <taxon>Burkholderiaceae</taxon>
        <taxon>Pandoraea</taxon>
    </lineage>
</organism>
<dbReference type="RefSeq" id="WP_150575664.1">
    <property type="nucleotide sequence ID" value="NZ_CABPSN010000002.1"/>
</dbReference>
<dbReference type="InterPro" id="IPR003732">
    <property type="entry name" value="Daa-tRNA_deacyls_DTD"/>
</dbReference>
<dbReference type="PANTHER" id="PTHR10472:SF5">
    <property type="entry name" value="D-AMINOACYL-TRNA DEACYLASE 1"/>
    <property type="match status" value="1"/>
</dbReference>
<dbReference type="HAMAP" id="MF_00518">
    <property type="entry name" value="Deacylase_Dtd"/>
    <property type="match status" value="1"/>
</dbReference>
<evidence type="ECO:0000313" key="4">
    <source>
        <dbReference type="Proteomes" id="UP000366819"/>
    </source>
</evidence>
<dbReference type="FunFam" id="3.50.80.10:FF:000001">
    <property type="entry name" value="D-aminoacyl-tRNA deacylase"/>
    <property type="match status" value="1"/>
</dbReference>
<feature type="short sequence motif" description="Gly-cisPro motif, important for rejection of L-amino acids" evidence="2">
    <location>
        <begin position="149"/>
        <end position="150"/>
    </location>
</feature>
<dbReference type="OrthoDB" id="9801395at2"/>
<dbReference type="Proteomes" id="UP000366819">
    <property type="component" value="Unassembled WGS sequence"/>
</dbReference>